<dbReference type="EMBL" id="PDCN02000012">
    <property type="protein sequence ID" value="PIB75106.1"/>
    <property type="molecule type" value="Genomic_DNA"/>
</dbReference>
<dbReference type="STRING" id="85968.GCA_900073015_00225"/>
<keyword evidence="3" id="KW-1185">Reference proteome</keyword>
<accession>A0A2G5P9W9</accession>
<gene>
    <name evidence="2" type="ORF">CQY22_010925</name>
</gene>
<evidence type="ECO:0000313" key="3">
    <source>
        <dbReference type="Proteomes" id="UP000230551"/>
    </source>
</evidence>
<feature type="signal peptide" evidence="1">
    <location>
        <begin position="1"/>
        <end position="26"/>
    </location>
</feature>
<organism evidence="2 3">
    <name type="scientific">Mycolicibacterium brumae</name>
    <dbReference type="NCBI Taxonomy" id="85968"/>
    <lineage>
        <taxon>Bacteria</taxon>
        <taxon>Bacillati</taxon>
        <taxon>Actinomycetota</taxon>
        <taxon>Actinomycetes</taxon>
        <taxon>Mycobacteriales</taxon>
        <taxon>Mycobacteriaceae</taxon>
        <taxon>Mycolicibacterium</taxon>
    </lineage>
</organism>
<feature type="chain" id="PRO_5013949142" evidence="1">
    <location>
        <begin position="27"/>
        <end position="111"/>
    </location>
</feature>
<name>A0A2G5P9W9_9MYCO</name>
<protein>
    <submittedName>
        <fullName evidence="2">Uncharacterized protein</fullName>
    </submittedName>
</protein>
<dbReference type="AlphaFoldDB" id="A0A2G5P9W9"/>
<comment type="caution">
    <text evidence="2">The sequence shown here is derived from an EMBL/GenBank/DDBJ whole genome shotgun (WGS) entry which is preliminary data.</text>
</comment>
<dbReference type="Proteomes" id="UP000230551">
    <property type="component" value="Unassembled WGS sequence"/>
</dbReference>
<proteinExistence type="predicted"/>
<sequence>MIARTVWPMIAVAIAVSGCGSTPTIAADPAPRQFPDLDGFQRVNAGPYGDIGGHPSASGWRFSTPSGVRCVVTMIPTDGGISCQGTQADGRLFRAHASTSQAAEFSATDES</sequence>
<evidence type="ECO:0000313" key="2">
    <source>
        <dbReference type="EMBL" id="PIB75106.1"/>
    </source>
</evidence>
<dbReference type="PROSITE" id="PS51257">
    <property type="entry name" value="PROKAR_LIPOPROTEIN"/>
    <property type="match status" value="1"/>
</dbReference>
<evidence type="ECO:0000256" key="1">
    <source>
        <dbReference type="SAM" id="SignalP"/>
    </source>
</evidence>
<keyword evidence="1" id="KW-0732">Signal</keyword>
<reference evidence="2 3" key="1">
    <citation type="journal article" date="2017" name="Infect. Genet. Evol.">
        <title>The new phylogeny of the genus Mycobacterium: The old and the news.</title>
        <authorList>
            <person name="Tortoli E."/>
            <person name="Fedrizzi T."/>
            <person name="Meehan C.J."/>
            <person name="Trovato A."/>
            <person name="Grottola A."/>
            <person name="Giacobazzi E."/>
            <person name="Serpini G.F."/>
            <person name="Tagliazucchi S."/>
            <person name="Fabio A."/>
            <person name="Bettua C."/>
            <person name="Bertorelli R."/>
            <person name="Frascaro F."/>
            <person name="De Sanctis V."/>
            <person name="Pecorari M."/>
            <person name="Jousson O."/>
            <person name="Segata N."/>
            <person name="Cirillo D.M."/>
        </authorList>
    </citation>
    <scope>NUCLEOTIDE SEQUENCE [LARGE SCALE GENOMIC DNA]</scope>
    <source>
        <strain evidence="2 3">CIP1034565</strain>
    </source>
</reference>